<organism evidence="5 6">
    <name type="scientific">Microctonus aethiopoides</name>
    <dbReference type="NCBI Taxonomy" id="144406"/>
    <lineage>
        <taxon>Eukaryota</taxon>
        <taxon>Metazoa</taxon>
        <taxon>Ecdysozoa</taxon>
        <taxon>Arthropoda</taxon>
        <taxon>Hexapoda</taxon>
        <taxon>Insecta</taxon>
        <taxon>Pterygota</taxon>
        <taxon>Neoptera</taxon>
        <taxon>Endopterygota</taxon>
        <taxon>Hymenoptera</taxon>
        <taxon>Apocrita</taxon>
        <taxon>Ichneumonoidea</taxon>
        <taxon>Braconidae</taxon>
        <taxon>Euphorinae</taxon>
        <taxon>Microctonus</taxon>
    </lineage>
</organism>
<gene>
    <name evidence="5" type="ORF">PV328_006244</name>
</gene>
<evidence type="ECO:0000259" key="4">
    <source>
        <dbReference type="PROSITE" id="PS50215"/>
    </source>
</evidence>
<feature type="region of interest" description="Disordered" evidence="2">
    <location>
        <begin position="156"/>
        <end position="190"/>
    </location>
</feature>
<feature type="compositionally biased region" description="Basic and acidic residues" evidence="2">
    <location>
        <begin position="165"/>
        <end position="174"/>
    </location>
</feature>
<evidence type="ECO:0000256" key="3">
    <source>
        <dbReference type="SAM" id="SignalP"/>
    </source>
</evidence>
<name>A0AA39FNQ1_9HYME</name>
<sequence>MQQKVMIITMKLILLLIYFVKANGYNTSTELTSKNLVRHKRADESPKILHIKYHNNDGKVELVTLKKVKDSILVNSKVPIKNFQIEGGEIEFYRLDHVQPIFYHGENSFAAITYFPHTNTLHGVIDNSYYIENLPLNAVDKPEIVDAFIHEVSERTQRQNRRAKRMNDKRKFDDQAEPSSSKRFKENEDKNKPKKILYPEILLTVDVSSRINQRLEYPYEEAIMYVISYWNAVDMLFRNLKRVDIRINIARIFIGVTDEVVMNMLDDSDYREDENSPGFIQDEAALDSLGRYFYEYKELRRDSFDFLIWMTRASLYEDDEAQGRNNIFGIAAPPEKCGGLHRNERDITNKITNRAIVTHNDKYADFQRAARELAHLMFVYDDDVEVTHGCHNSNCLSSNPMKSSGIMDPSNQQLDDCLMWSYCSEIHFEKYANSKASCCLLNFPYHSLGYRNVMEPLTVKRQCECYELYEFNPKYYQKNICQEQLKCQNENGHIVAISLPLDTTPCVKINNGFCKQGQCVIDIIKECPQ</sequence>
<proteinExistence type="predicted"/>
<protein>
    <recommendedName>
        <fullName evidence="4">Peptidase M12B domain-containing protein</fullName>
    </recommendedName>
</protein>
<evidence type="ECO:0000313" key="6">
    <source>
        <dbReference type="Proteomes" id="UP001168990"/>
    </source>
</evidence>
<evidence type="ECO:0000256" key="1">
    <source>
        <dbReference type="PROSITE-ProRule" id="PRU00276"/>
    </source>
</evidence>
<feature type="active site" evidence="1">
    <location>
        <position position="372"/>
    </location>
</feature>
<keyword evidence="3" id="KW-0732">Signal</keyword>
<dbReference type="GO" id="GO:0004222">
    <property type="term" value="F:metalloendopeptidase activity"/>
    <property type="evidence" value="ECO:0007669"/>
    <property type="project" value="InterPro"/>
</dbReference>
<reference evidence="5" key="1">
    <citation type="journal article" date="2023" name="bioRxiv">
        <title>Scaffold-level genome assemblies of two parasitoid biocontrol wasps reveal the parthenogenesis mechanism and an associated novel virus.</title>
        <authorList>
            <person name="Inwood S."/>
            <person name="Skelly J."/>
            <person name="Guhlin J."/>
            <person name="Harrop T."/>
            <person name="Goldson S."/>
            <person name="Dearden P."/>
        </authorList>
    </citation>
    <scope>NUCLEOTIDE SEQUENCE</scope>
    <source>
        <strain evidence="5">Irish</strain>
        <tissue evidence="5">Whole body</tissue>
    </source>
</reference>
<feature type="domain" description="Peptidase M12B" evidence="4">
    <location>
        <begin position="199"/>
        <end position="444"/>
    </location>
</feature>
<dbReference type="InterPro" id="IPR001590">
    <property type="entry name" value="Peptidase_M12B"/>
</dbReference>
<comment type="caution">
    <text evidence="1">Lacks conserved residue(s) required for the propagation of feature annotation.</text>
</comment>
<feature type="signal peptide" evidence="3">
    <location>
        <begin position="1"/>
        <end position="22"/>
    </location>
</feature>
<comment type="caution">
    <text evidence="5">The sequence shown here is derived from an EMBL/GenBank/DDBJ whole genome shotgun (WGS) entry which is preliminary data.</text>
</comment>
<evidence type="ECO:0000313" key="5">
    <source>
        <dbReference type="EMBL" id="KAK0172987.1"/>
    </source>
</evidence>
<dbReference type="AlphaFoldDB" id="A0AA39FNQ1"/>
<dbReference type="GO" id="GO:0006508">
    <property type="term" value="P:proteolysis"/>
    <property type="evidence" value="ECO:0007669"/>
    <property type="project" value="InterPro"/>
</dbReference>
<dbReference type="Gene3D" id="3.40.390.10">
    <property type="entry name" value="Collagenase (Catalytic Domain)"/>
    <property type="match status" value="1"/>
</dbReference>
<dbReference type="InterPro" id="IPR024079">
    <property type="entry name" value="MetalloPept_cat_dom_sf"/>
</dbReference>
<evidence type="ECO:0000256" key="2">
    <source>
        <dbReference type="SAM" id="MobiDB-lite"/>
    </source>
</evidence>
<reference evidence="5" key="2">
    <citation type="submission" date="2023-03" db="EMBL/GenBank/DDBJ databases">
        <authorList>
            <person name="Inwood S.N."/>
            <person name="Skelly J.G."/>
            <person name="Guhlin J."/>
            <person name="Harrop T.W.R."/>
            <person name="Goldson S.G."/>
            <person name="Dearden P.K."/>
        </authorList>
    </citation>
    <scope>NUCLEOTIDE SEQUENCE</scope>
    <source>
        <strain evidence="5">Irish</strain>
        <tissue evidence="5">Whole body</tissue>
    </source>
</reference>
<dbReference type="EMBL" id="JAQQBS010000002">
    <property type="protein sequence ID" value="KAK0172987.1"/>
    <property type="molecule type" value="Genomic_DNA"/>
</dbReference>
<dbReference type="SUPFAM" id="SSF55486">
    <property type="entry name" value="Metalloproteases ('zincins'), catalytic domain"/>
    <property type="match status" value="1"/>
</dbReference>
<accession>A0AA39FNQ1</accession>
<dbReference type="Proteomes" id="UP001168990">
    <property type="component" value="Unassembled WGS sequence"/>
</dbReference>
<feature type="chain" id="PRO_5041218582" description="Peptidase M12B domain-containing protein" evidence="3">
    <location>
        <begin position="23"/>
        <end position="529"/>
    </location>
</feature>
<keyword evidence="6" id="KW-1185">Reference proteome</keyword>
<dbReference type="PROSITE" id="PS50215">
    <property type="entry name" value="ADAM_MEPRO"/>
    <property type="match status" value="1"/>
</dbReference>